<evidence type="ECO:0000313" key="7">
    <source>
        <dbReference type="EMBL" id="MPY49692.1"/>
    </source>
</evidence>
<evidence type="ECO:0000256" key="4">
    <source>
        <dbReference type="PIRSR" id="PIRSR000103-1"/>
    </source>
</evidence>
<evidence type="ECO:0000256" key="1">
    <source>
        <dbReference type="ARBA" id="ARBA00009080"/>
    </source>
</evidence>
<comment type="similarity">
    <text evidence="1">Belongs to the HIBADH-related family.</text>
</comment>
<dbReference type="Proteomes" id="UP000373149">
    <property type="component" value="Unassembled WGS sequence"/>
</dbReference>
<dbReference type="RefSeq" id="WP_322620223.1">
    <property type="nucleotide sequence ID" value="NZ_VMNX01000043.1"/>
</dbReference>
<accession>A0A5N8WRC2</accession>
<gene>
    <name evidence="7" type="ORF">FPZ41_14420</name>
</gene>
<evidence type="ECO:0000256" key="2">
    <source>
        <dbReference type="ARBA" id="ARBA00023002"/>
    </source>
</evidence>
<dbReference type="Gene3D" id="1.10.1040.10">
    <property type="entry name" value="N-(1-d-carboxylethyl)-l-norvaline Dehydrogenase, domain 2"/>
    <property type="match status" value="1"/>
</dbReference>
<dbReference type="InterPro" id="IPR006115">
    <property type="entry name" value="6PGDH_NADP-bd"/>
</dbReference>
<dbReference type="InterPro" id="IPR029154">
    <property type="entry name" value="HIBADH-like_NADP-bd"/>
</dbReference>
<organism evidence="7 8">
    <name type="scientific">Streptomyces acidicola</name>
    <dbReference type="NCBI Taxonomy" id="2596892"/>
    <lineage>
        <taxon>Bacteria</taxon>
        <taxon>Bacillati</taxon>
        <taxon>Actinomycetota</taxon>
        <taxon>Actinomycetes</taxon>
        <taxon>Kitasatosporales</taxon>
        <taxon>Streptomycetaceae</taxon>
        <taxon>Streptomyces</taxon>
    </lineage>
</organism>
<dbReference type="PANTHER" id="PTHR43060">
    <property type="entry name" value="3-HYDROXYISOBUTYRATE DEHYDROGENASE-LIKE 1, MITOCHONDRIAL-RELATED"/>
    <property type="match status" value="1"/>
</dbReference>
<evidence type="ECO:0000259" key="5">
    <source>
        <dbReference type="Pfam" id="PF03446"/>
    </source>
</evidence>
<reference evidence="7 8" key="1">
    <citation type="submission" date="2019-09" db="EMBL/GenBank/DDBJ databases">
        <authorList>
            <person name="Duangmal K."/>
            <person name="Teo W.F.A."/>
            <person name="Lipun K."/>
        </authorList>
    </citation>
    <scope>NUCLEOTIDE SEQUENCE [LARGE SCALE GENOMIC DNA]</scope>
    <source>
        <strain evidence="7 8">K1PN6</strain>
    </source>
</reference>
<dbReference type="Pfam" id="PF14833">
    <property type="entry name" value="NAD_binding_11"/>
    <property type="match status" value="1"/>
</dbReference>
<dbReference type="PIRSF" id="PIRSF000103">
    <property type="entry name" value="HIBADH"/>
    <property type="match status" value="1"/>
</dbReference>
<proteinExistence type="inferred from homology"/>
<dbReference type="Pfam" id="PF03446">
    <property type="entry name" value="NAD_binding_2"/>
    <property type="match status" value="1"/>
</dbReference>
<feature type="domain" description="3-hydroxyisobutyrate dehydrogenase-like NAD-binding" evidence="6">
    <location>
        <begin position="164"/>
        <end position="284"/>
    </location>
</feature>
<dbReference type="GO" id="GO:0051287">
    <property type="term" value="F:NAD binding"/>
    <property type="evidence" value="ECO:0007669"/>
    <property type="project" value="InterPro"/>
</dbReference>
<dbReference type="Gene3D" id="3.40.50.720">
    <property type="entry name" value="NAD(P)-binding Rossmann-like Domain"/>
    <property type="match status" value="1"/>
</dbReference>
<keyword evidence="2" id="KW-0560">Oxidoreductase</keyword>
<dbReference type="GO" id="GO:0050661">
    <property type="term" value="F:NADP binding"/>
    <property type="evidence" value="ECO:0007669"/>
    <property type="project" value="InterPro"/>
</dbReference>
<dbReference type="InterPro" id="IPR015815">
    <property type="entry name" value="HIBADH-related"/>
</dbReference>
<comment type="caution">
    <text evidence="7">The sequence shown here is derived from an EMBL/GenBank/DDBJ whole genome shotgun (WGS) entry which is preliminary data.</text>
</comment>
<dbReference type="InterPro" id="IPR013328">
    <property type="entry name" value="6PGD_dom2"/>
</dbReference>
<dbReference type="GO" id="GO:0016491">
    <property type="term" value="F:oxidoreductase activity"/>
    <property type="evidence" value="ECO:0007669"/>
    <property type="project" value="UniProtKB-KW"/>
</dbReference>
<dbReference type="SUPFAM" id="SSF51735">
    <property type="entry name" value="NAD(P)-binding Rossmann-fold domains"/>
    <property type="match status" value="1"/>
</dbReference>
<dbReference type="AlphaFoldDB" id="A0A5N8WRC2"/>
<keyword evidence="8" id="KW-1185">Reference proteome</keyword>
<dbReference type="InterPro" id="IPR008927">
    <property type="entry name" value="6-PGluconate_DH-like_C_sf"/>
</dbReference>
<sequence length="290" mass="29732">MRVAFVGVGAMGMPMARLVMRRHPVTVFDPDSARTAELAAEGAGVAGSAAEAVRGADTAVVMVATPAQLEQALFGADGVHGGLAAHTTVVLMSSVGVDCVVDAGLRLEALGARVVDAPVTGGAVRAVTGELTVLAGAAPEVLDEVRPLLELMAARIAHCGDRVGDGQAVKLVNQLLCSVHLAAAGEALQFARALGLDPEQVLATIESGAASSFMLSDRGPRMLKDGTTPVRSAIDIFVKDSSLVLAAAREAGAVTPLTEQAAELFSRASHQGLGRDDDSSVIRMFQKEPH</sequence>
<dbReference type="EMBL" id="VMNX01000043">
    <property type="protein sequence ID" value="MPY49692.1"/>
    <property type="molecule type" value="Genomic_DNA"/>
</dbReference>
<feature type="domain" description="6-phosphogluconate dehydrogenase NADP-binding" evidence="5">
    <location>
        <begin position="2"/>
        <end position="160"/>
    </location>
</feature>
<name>A0A5N8WRC2_9ACTN</name>
<dbReference type="PANTHER" id="PTHR43060:SF15">
    <property type="entry name" value="3-HYDROXYISOBUTYRATE DEHYDROGENASE-LIKE 1, MITOCHONDRIAL-RELATED"/>
    <property type="match status" value="1"/>
</dbReference>
<dbReference type="SUPFAM" id="SSF48179">
    <property type="entry name" value="6-phosphogluconate dehydrogenase C-terminal domain-like"/>
    <property type="match status" value="1"/>
</dbReference>
<dbReference type="InterPro" id="IPR036291">
    <property type="entry name" value="NAD(P)-bd_dom_sf"/>
</dbReference>
<evidence type="ECO:0000259" key="6">
    <source>
        <dbReference type="Pfam" id="PF14833"/>
    </source>
</evidence>
<evidence type="ECO:0000256" key="3">
    <source>
        <dbReference type="ARBA" id="ARBA00023027"/>
    </source>
</evidence>
<evidence type="ECO:0000313" key="8">
    <source>
        <dbReference type="Proteomes" id="UP000373149"/>
    </source>
</evidence>
<keyword evidence="3" id="KW-0520">NAD</keyword>
<protein>
    <submittedName>
        <fullName evidence="7">NAD(P)-dependent oxidoreductase</fullName>
    </submittedName>
</protein>
<feature type="active site" evidence="4">
    <location>
        <position position="170"/>
    </location>
</feature>